<protein>
    <submittedName>
        <fullName evidence="7">Processive 1,2-diacylglycerol beta-glucosyltransferase</fullName>
    </submittedName>
</protein>
<reference evidence="7 8" key="1">
    <citation type="submission" date="2018-04" db="EMBL/GenBank/DDBJ databases">
        <title>Genomic Encyclopedia of Archaeal and Bacterial Type Strains, Phase II (KMG-II): from individual species to whole genera.</title>
        <authorList>
            <person name="Goeker M."/>
        </authorList>
    </citation>
    <scope>NUCLEOTIDE SEQUENCE [LARGE SCALE GENOMIC DNA]</scope>
    <source>
        <strain evidence="7 8">DSM 45169</strain>
    </source>
</reference>
<dbReference type="InterPro" id="IPR050519">
    <property type="entry name" value="Glycosyltransf_28_UgtP"/>
</dbReference>
<proteinExistence type="inferred from homology"/>
<name>A0A2T4ZBV1_9BACL</name>
<evidence type="ECO:0000313" key="7">
    <source>
        <dbReference type="EMBL" id="PTM59357.1"/>
    </source>
</evidence>
<dbReference type="InterPro" id="IPR009695">
    <property type="entry name" value="Diacylglyc_glucosyltr_N"/>
</dbReference>
<comment type="caution">
    <text evidence="7">The sequence shown here is derived from an EMBL/GenBank/DDBJ whole genome shotgun (WGS) entry which is preliminary data.</text>
</comment>
<accession>A0A2T4ZBV1</accession>
<feature type="domain" description="Glycosyl transferase family 28 C-terminal" evidence="5">
    <location>
        <begin position="208"/>
        <end position="352"/>
    </location>
</feature>
<comment type="similarity">
    <text evidence="2">Belongs to the glycosyltransferase 28 family.</text>
</comment>
<keyword evidence="3" id="KW-0328">Glycosyltransferase</keyword>
<sequence>MSGTRVLLLTETIGGSGHYQAAKAIRAGLKRVDPHVQVKIECGLSHFSPSLEICIRHFYLNTLRFVPNLWGVAYQRERTWSQWFQTPLGEVLSAKLSRLLTQYQPDVVVCTHAFCLGAMGRLKEKNRLHFRLGAAITDFAANAFWMHPAVDFYLVAHESLAENIHTVFHVPRERLWATGIPIDPRFADETEEKTSLKQKMGIDPAAFTVLLMGGGVGLGPLEQAMASFQREMPTGELIVVTGRNKRLLERLSSRYRGEPGVHLVGYTHKIREWMNASDLIVSKAGGLTSSEALAVGLPIMICRPIPGQEERNSRFLTNHRVALRQDRPASIPRHIYPLMQAPQRWEEMRIRASRLGKPHSALDAAEVILG</sequence>
<feature type="domain" description="Diacylglycerol glucosyltransferase N-terminal" evidence="6">
    <location>
        <begin position="18"/>
        <end position="182"/>
    </location>
</feature>
<evidence type="ECO:0000256" key="3">
    <source>
        <dbReference type="ARBA" id="ARBA00022676"/>
    </source>
</evidence>
<organism evidence="7 8">
    <name type="scientific">Desmospora activa DSM 45169</name>
    <dbReference type="NCBI Taxonomy" id="1121389"/>
    <lineage>
        <taxon>Bacteria</taxon>
        <taxon>Bacillati</taxon>
        <taxon>Bacillota</taxon>
        <taxon>Bacilli</taxon>
        <taxon>Bacillales</taxon>
        <taxon>Thermoactinomycetaceae</taxon>
        <taxon>Desmospora</taxon>
    </lineage>
</organism>
<evidence type="ECO:0000256" key="2">
    <source>
        <dbReference type="ARBA" id="ARBA00006962"/>
    </source>
</evidence>
<dbReference type="SUPFAM" id="SSF53756">
    <property type="entry name" value="UDP-Glycosyltransferase/glycogen phosphorylase"/>
    <property type="match status" value="1"/>
</dbReference>
<dbReference type="GO" id="GO:0016758">
    <property type="term" value="F:hexosyltransferase activity"/>
    <property type="evidence" value="ECO:0007669"/>
    <property type="project" value="InterPro"/>
</dbReference>
<dbReference type="GO" id="GO:0016020">
    <property type="term" value="C:membrane"/>
    <property type="evidence" value="ECO:0007669"/>
    <property type="project" value="UniProtKB-SubCell"/>
</dbReference>
<dbReference type="Pfam" id="PF04101">
    <property type="entry name" value="Glyco_tran_28_C"/>
    <property type="match status" value="1"/>
</dbReference>
<dbReference type="OrthoDB" id="9815663at2"/>
<dbReference type="InterPro" id="IPR007235">
    <property type="entry name" value="Glyco_trans_28_C"/>
</dbReference>
<keyword evidence="8" id="KW-1185">Reference proteome</keyword>
<evidence type="ECO:0000259" key="6">
    <source>
        <dbReference type="Pfam" id="PF06925"/>
    </source>
</evidence>
<dbReference type="PANTHER" id="PTHR43025">
    <property type="entry name" value="MONOGALACTOSYLDIACYLGLYCEROL SYNTHASE"/>
    <property type="match status" value="1"/>
</dbReference>
<evidence type="ECO:0000313" key="8">
    <source>
        <dbReference type="Proteomes" id="UP000241639"/>
    </source>
</evidence>
<evidence type="ECO:0000256" key="1">
    <source>
        <dbReference type="ARBA" id="ARBA00004370"/>
    </source>
</evidence>
<comment type="subcellular location">
    <subcellularLocation>
        <location evidence="1">Membrane</location>
    </subcellularLocation>
</comment>
<evidence type="ECO:0000259" key="5">
    <source>
        <dbReference type="Pfam" id="PF04101"/>
    </source>
</evidence>
<dbReference type="Proteomes" id="UP000241639">
    <property type="component" value="Unassembled WGS sequence"/>
</dbReference>
<evidence type="ECO:0000256" key="4">
    <source>
        <dbReference type="ARBA" id="ARBA00022679"/>
    </source>
</evidence>
<dbReference type="EMBL" id="PZZP01000001">
    <property type="protein sequence ID" value="PTM59357.1"/>
    <property type="molecule type" value="Genomic_DNA"/>
</dbReference>
<keyword evidence="4 7" id="KW-0808">Transferase</keyword>
<dbReference type="Pfam" id="PF06925">
    <property type="entry name" value="MGDG_synth"/>
    <property type="match status" value="1"/>
</dbReference>
<gene>
    <name evidence="7" type="ORF">C8J48_1972</name>
</gene>
<dbReference type="RefSeq" id="WP_107726290.1">
    <property type="nucleotide sequence ID" value="NZ_PZZP01000001.1"/>
</dbReference>
<dbReference type="Gene3D" id="3.40.50.2000">
    <property type="entry name" value="Glycogen Phosphorylase B"/>
    <property type="match status" value="1"/>
</dbReference>
<dbReference type="PANTHER" id="PTHR43025:SF3">
    <property type="entry name" value="MONOGALACTOSYLDIACYLGLYCEROL SYNTHASE 1, CHLOROPLASTIC"/>
    <property type="match status" value="1"/>
</dbReference>
<dbReference type="GO" id="GO:0009247">
    <property type="term" value="P:glycolipid biosynthetic process"/>
    <property type="evidence" value="ECO:0007669"/>
    <property type="project" value="InterPro"/>
</dbReference>
<dbReference type="AlphaFoldDB" id="A0A2T4ZBV1"/>